<comment type="caution">
    <text evidence="2">The sequence shown here is derived from an EMBL/GenBank/DDBJ whole genome shotgun (WGS) entry which is preliminary data.</text>
</comment>
<protein>
    <submittedName>
        <fullName evidence="2">Uncharacterized protein</fullName>
    </submittedName>
</protein>
<dbReference type="Proteomes" id="UP001240777">
    <property type="component" value="Unassembled WGS sequence"/>
</dbReference>
<dbReference type="AlphaFoldDB" id="A0AA90PJ87"/>
<reference evidence="1" key="2">
    <citation type="submission" date="2023-07" db="EMBL/GenBank/DDBJ databases">
        <authorList>
            <person name="Aydin F."/>
            <person name="Tarhane S."/>
            <person name="Saticioglu I.B."/>
            <person name="Karakaya E."/>
            <person name="Abay S."/>
            <person name="Guran O."/>
            <person name="Bozkurt E."/>
            <person name="Uzum N."/>
            <person name="Olgun K."/>
            <person name="Jablonski D."/>
        </authorList>
    </citation>
    <scope>NUCLEOTIDE SEQUENCE</scope>
    <source>
        <strain evidence="1">Faydin-H75</strain>
    </source>
</reference>
<reference evidence="1 3" key="3">
    <citation type="journal article" date="2024" name="Syst. Appl. Microbiol.">
        <title>Helicobacter cappadocius sp. nov., from lizards: The first psychrotrophic Helicobacter species.</title>
        <authorList>
            <person name="Aydin F."/>
            <person name="Tarhane S."/>
            <person name="Karakaya E."/>
            <person name="Abay S."/>
            <person name="Kayman T."/>
            <person name="Guran O."/>
            <person name="Bozkurt E."/>
            <person name="Uzum N."/>
            <person name="Avci A."/>
            <person name="Olgun K."/>
            <person name="Jablonski D."/>
            <person name="Guran C."/>
            <person name="Burcin Saticioglu I."/>
        </authorList>
    </citation>
    <scope>NUCLEOTIDE SEQUENCE [LARGE SCALE GENOMIC DNA]</scope>
    <source>
        <strain evidence="1">Faydin-H75</strain>
        <strain evidence="3">faydin-H76</strain>
    </source>
</reference>
<organism evidence="2 3">
    <name type="scientific">Helicobacter cappadocius</name>
    <dbReference type="NCBI Taxonomy" id="3063998"/>
    <lineage>
        <taxon>Bacteria</taxon>
        <taxon>Pseudomonadati</taxon>
        <taxon>Campylobacterota</taxon>
        <taxon>Epsilonproteobacteria</taxon>
        <taxon>Campylobacterales</taxon>
        <taxon>Helicobacteraceae</taxon>
        <taxon>Helicobacter</taxon>
    </lineage>
</organism>
<keyword evidence="4" id="KW-1185">Reference proteome</keyword>
<sequence length="85" mass="9908">MELGIFCDVYEEYMNKNTYLGAVIPLAGINAPIRLKEYIKPYILRFFEVNKIAEGFFVIAIKYEKKAFMLECLLKDGIIAKMEIF</sequence>
<evidence type="ECO:0000313" key="4">
    <source>
        <dbReference type="Proteomes" id="UP001240777"/>
    </source>
</evidence>
<reference evidence="2 4" key="1">
    <citation type="submission" date="2023-07" db="EMBL/GenBank/DDBJ databases">
        <title>Unpublished Manusciprt.</title>
        <authorList>
            <person name="Aydin F."/>
            <person name="Tarhane S."/>
            <person name="Saticioglu I.B."/>
            <person name="Karakaya E."/>
            <person name="Abay S."/>
            <person name="Guran O."/>
            <person name="Bozkurt E."/>
            <person name="Uzum N."/>
            <person name="Olgun K."/>
            <person name="Jablonski D."/>
        </authorList>
    </citation>
    <scope>NUCLEOTIDE SEQUENCE</scope>
    <source>
        <strain evidence="4">faydin-H75</strain>
        <strain evidence="2">Faydin-H76</strain>
    </source>
</reference>
<gene>
    <name evidence="1" type="ORF">Q5I04_02485</name>
    <name evidence="2" type="ORF">Q5I06_03415</name>
</gene>
<proteinExistence type="predicted"/>
<dbReference type="EMBL" id="JAUYZK010000004">
    <property type="protein sequence ID" value="MDP2538831.1"/>
    <property type="molecule type" value="Genomic_DNA"/>
</dbReference>
<dbReference type="Proteomes" id="UP001177258">
    <property type="component" value="Unassembled WGS sequence"/>
</dbReference>
<accession>A0AA90PJ87</accession>
<dbReference type="EMBL" id="JAUPEV010000003">
    <property type="protein sequence ID" value="MDO7252788.1"/>
    <property type="molecule type" value="Genomic_DNA"/>
</dbReference>
<dbReference type="RefSeq" id="WP_305516634.1">
    <property type="nucleotide sequence ID" value="NZ_JAUPEV010000003.1"/>
</dbReference>
<name>A0AA90PJ87_9HELI</name>
<evidence type="ECO:0000313" key="1">
    <source>
        <dbReference type="EMBL" id="MDO7252788.1"/>
    </source>
</evidence>
<evidence type="ECO:0000313" key="3">
    <source>
        <dbReference type="Proteomes" id="UP001177258"/>
    </source>
</evidence>
<evidence type="ECO:0000313" key="2">
    <source>
        <dbReference type="EMBL" id="MDP2538831.1"/>
    </source>
</evidence>